<proteinExistence type="predicted"/>
<dbReference type="EMBL" id="CP031188">
    <property type="protein sequence ID" value="AXG74833.1"/>
    <property type="molecule type" value="Genomic_DNA"/>
</dbReference>
<dbReference type="RefSeq" id="WP_114678591.1">
    <property type="nucleotide sequence ID" value="NZ_CP031188.1"/>
</dbReference>
<dbReference type="Proteomes" id="UP000253951">
    <property type="component" value="Chromosome"/>
</dbReference>
<accession>A0A345HE23</accession>
<evidence type="ECO:0000313" key="2">
    <source>
        <dbReference type="Proteomes" id="UP000253951"/>
    </source>
</evidence>
<gene>
    <name evidence="1" type="ORF">DVK85_11575</name>
</gene>
<dbReference type="OrthoDB" id="2078230at2"/>
<reference evidence="1 2" key="1">
    <citation type="submission" date="2018-07" db="EMBL/GenBank/DDBJ databases">
        <title>Complete genome sequence of Flavobacterium arcticum type strain SM1502T.</title>
        <authorList>
            <person name="Li Y."/>
            <person name="Li D.-D."/>
        </authorList>
    </citation>
    <scope>NUCLEOTIDE SEQUENCE [LARGE SCALE GENOMIC DNA]</scope>
    <source>
        <strain evidence="1 2">SM1502</strain>
    </source>
</reference>
<evidence type="ECO:0000313" key="1">
    <source>
        <dbReference type="EMBL" id="AXG74833.1"/>
    </source>
</evidence>
<name>A0A345HE23_9FLAO</name>
<organism evidence="1 2">
    <name type="scientific">Flavobacterium arcticum</name>
    <dbReference type="NCBI Taxonomy" id="1784713"/>
    <lineage>
        <taxon>Bacteria</taxon>
        <taxon>Pseudomonadati</taxon>
        <taxon>Bacteroidota</taxon>
        <taxon>Flavobacteriia</taxon>
        <taxon>Flavobacteriales</taxon>
        <taxon>Flavobacteriaceae</taxon>
        <taxon>Flavobacterium</taxon>
    </lineage>
</organism>
<dbReference type="AlphaFoldDB" id="A0A345HE23"/>
<protein>
    <submittedName>
        <fullName evidence="1">Uncharacterized protein</fullName>
    </submittedName>
</protein>
<keyword evidence="2" id="KW-1185">Reference proteome</keyword>
<dbReference type="KEGG" id="fat:DVK85_11575"/>
<sequence length="437" mass="51880">MKKNILDIVYNFFIDSNDFNGIPLRKISKNLNIDYISSIETIKELVNEDKVSIQSSTNPNIIGFQHYPQNIQIQILEDAKLIEISYSKFGDFTIESENTEFPICLYPSKEYLVKNRDLKDFERAEYSKRLALAEPHLEPVFFEMDVLDRYITDPRYDFKFEDYSGSIIHTHDEQDTPHLREEDQIFLNTFGLAFGTNNDRIIAVYLRYLKDLTPDHQTYWKTKEIGGACKVLKEYHDNIVLGNWNTSYSIFNGFIGELNCLYDLSQFIFSKPLLLKKFNEEKRLREFTYFLSPTSKNYSDFVLLLDKMMSENLNKDFFKNKVELFDLEELGNGIVERKPKGTIRLFEEWISSQFKSSNDNDLKNLFKIFKDIRKERQSPAHKIIENKYDKNYTQKRIDLVKKGYNSMRILRHIFQQHPHAKTFNTPKWLENSDIKNF</sequence>